<evidence type="ECO:0008006" key="3">
    <source>
        <dbReference type="Google" id="ProtNLM"/>
    </source>
</evidence>
<dbReference type="RefSeq" id="WP_395815496.1">
    <property type="nucleotide sequence ID" value="NZ_CP043494.1"/>
</dbReference>
<accession>A0ABY9WKV9</accession>
<organism evidence="1 2">
    <name type="scientific">Archangium minus</name>
    <dbReference type="NCBI Taxonomy" id="83450"/>
    <lineage>
        <taxon>Bacteria</taxon>
        <taxon>Pseudomonadati</taxon>
        <taxon>Myxococcota</taxon>
        <taxon>Myxococcia</taxon>
        <taxon>Myxococcales</taxon>
        <taxon>Cystobacterineae</taxon>
        <taxon>Archangiaceae</taxon>
        <taxon>Archangium</taxon>
    </lineage>
</organism>
<dbReference type="EMBL" id="CP043494">
    <property type="protein sequence ID" value="WNG43789.1"/>
    <property type="molecule type" value="Genomic_DNA"/>
</dbReference>
<evidence type="ECO:0000313" key="1">
    <source>
        <dbReference type="EMBL" id="WNG43789.1"/>
    </source>
</evidence>
<evidence type="ECO:0000313" key="2">
    <source>
        <dbReference type="Proteomes" id="UP001611383"/>
    </source>
</evidence>
<dbReference type="PROSITE" id="PS51257">
    <property type="entry name" value="PROKAR_LIPOPROTEIN"/>
    <property type="match status" value="1"/>
</dbReference>
<sequence>MRYLHVLVLTLAAACSGPRRYYLHTELPKLEGNLLLAVVPGPWPEVPTVISDTASIPDDLVLPTLTGLMNLPGASDACDPNTRRPRQDASEYCAAIYRTPQDWRVSWPIRQVFEGASSCQPPFGGVDDSDFGRDVPVLGYAHNHPCGSGLSSQDLSVWPMLKTSEGSWVMVAYGVSPSGRVLRDAQGELIPAWGWLATGHKSQPRFYKWNQEGKVWKWNENEKRWEFQTTCRPRSSSILSPKGVLPDCSPEMR</sequence>
<keyword evidence="2" id="KW-1185">Reference proteome</keyword>
<gene>
    <name evidence="1" type="ORF">F0U60_06535</name>
</gene>
<protein>
    <recommendedName>
        <fullName evidence="3">JAB domain-containing protein</fullName>
    </recommendedName>
</protein>
<name>A0ABY9WKV9_9BACT</name>
<dbReference type="Proteomes" id="UP001611383">
    <property type="component" value="Chromosome"/>
</dbReference>
<reference evidence="1 2" key="1">
    <citation type="submission" date="2019-08" db="EMBL/GenBank/DDBJ databases">
        <title>Archangium and Cystobacter genomes.</title>
        <authorList>
            <person name="Chen I.-C.K."/>
            <person name="Wielgoss S."/>
        </authorList>
    </citation>
    <scope>NUCLEOTIDE SEQUENCE [LARGE SCALE GENOMIC DNA]</scope>
    <source>
        <strain evidence="1 2">Cbm 6</strain>
    </source>
</reference>
<proteinExistence type="predicted"/>